<evidence type="ECO:0000313" key="13">
    <source>
        <dbReference type="EMBL" id="MCX2719912.1"/>
    </source>
</evidence>
<dbReference type="RefSeq" id="WP_266013138.1">
    <property type="nucleotide sequence ID" value="NZ_JAPFQP010000003.1"/>
</dbReference>
<dbReference type="Proteomes" id="UP001207116">
    <property type="component" value="Unassembled WGS sequence"/>
</dbReference>
<dbReference type="GO" id="GO:0030007">
    <property type="term" value="P:intracellular potassium ion homeostasis"/>
    <property type="evidence" value="ECO:0007669"/>
    <property type="project" value="TreeGrafter"/>
</dbReference>
<dbReference type="EMBL" id="JAPFQP010000003">
    <property type="protein sequence ID" value="MCX2719912.1"/>
    <property type="molecule type" value="Genomic_DNA"/>
</dbReference>
<keyword evidence="14" id="KW-1185">Reference proteome</keyword>
<evidence type="ECO:0000256" key="4">
    <source>
        <dbReference type="ARBA" id="ARBA00022692"/>
    </source>
</evidence>
<dbReference type="InterPro" id="IPR036412">
    <property type="entry name" value="HAD-like_sf"/>
</dbReference>
<evidence type="ECO:0000313" key="14">
    <source>
        <dbReference type="Proteomes" id="UP001207116"/>
    </source>
</evidence>
<name>A0AAE3SPX6_9FLAO</name>
<dbReference type="Pfam" id="PF00122">
    <property type="entry name" value="E1-E2_ATPase"/>
    <property type="match status" value="1"/>
</dbReference>
<organism evidence="13 14">
    <name type="scientific">Lentiprolixibacter aurantiacus</name>
    <dbReference type="NCBI Taxonomy" id="2993939"/>
    <lineage>
        <taxon>Bacteria</taxon>
        <taxon>Pseudomonadati</taxon>
        <taxon>Bacteroidota</taxon>
        <taxon>Flavobacteriia</taxon>
        <taxon>Flavobacteriales</taxon>
        <taxon>Flavobacteriaceae</taxon>
        <taxon>Lentiprolixibacter</taxon>
    </lineage>
</organism>
<gene>
    <name evidence="13" type="ORF">OO016_09885</name>
</gene>
<dbReference type="GO" id="GO:1990573">
    <property type="term" value="P:potassium ion import across plasma membrane"/>
    <property type="evidence" value="ECO:0007669"/>
    <property type="project" value="TreeGrafter"/>
</dbReference>
<dbReference type="InterPro" id="IPR001757">
    <property type="entry name" value="P_typ_ATPase"/>
</dbReference>
<dbReference type="Pfam" id="PF13246">
    <property type="entry name" value="Cation_ATPase"/>
    <property type="match status" value="1"/>
</dbReference>
<dbReference type="InterPro" id="IPR004014">
    <property type="entry name" value="ATPase_P-typ_cation-transptr_N"/>
</dbReference>
<sequence>MISKAFSIEVTRVLQLLESNDRVGLSNRQVEQRIAEFGKNHIPEKGPKKKVAILADQFKDPIIYILIVAFFLALLLGDWAESVAIVVVILITVGIGYFMELQAVRALEKLRKMGQVLCRVIRNGKLQQIQASGLVPGDLLLVHPGDIIPADARLVSVKRLKVKEAALTGESQDIEKHIEALDMDTILHERANMIFRGTFVVTGSARAVVVATGKHTELGKIQVLSEEAEKEQTPIEKKLAQLSRWLIGFTLLLTVLVILSGMLSGMDLVFMIQTGLALAVAAIPEGLPIVATIALARGMLQLSKKQVIIKKLEAVHTLGATNIICTDKTGTLTEDKLAVHTLVFNGNQQYEVKKDLDSLRLLASRRREVKQLVTTGILCNESPAKPENRFGESIDVALLDFADLMRYNPEKVRAEQSQIRSMPFDTERKYMASINRNHHTGFTLHVKGAFEVVANLCTTIVTNGQLIPFEEKEEWHRLVDDMASQGLRTLALAYRRMDKVPEKELPLKELTFIGVIGFIDPARTDVKDTISLYKNAGIQVVMMTGDHPGTARKIAEEIGLLSDTDGHEHVVHSGDISRLMQGDQRQRAQLLNACVFARVTPREKLELVKFFQEHNNTIGMLGDGVNDVPALRKADIGIAMGVRGTEVAREAADIILKNDKFTAMELAIRQGRLIFEHIRQFVVYLLSCNLAEIVSVGIAAILALPAPLLPLQILFLNLITDVFPALALGLGKGEDDLMQQPPRKPTEPIMTRELWITTVICGMSITLSVLGITAYSYLKLQLSPEIINNMAFYTLVVGQLLNIFNMPLRKSSFFFNEVTKNAWVWGALVLCVLIVAISNLIPSVAMVLSLVPLSLWQWVIITLFGFASLLLTQITLQVFRKRFRS</sequence>
<feature type="transmembrane region" description="Helical" evidence="11">
    <location>
        <begin position="754"/>
        <end position="778"/>
    </location>
</feature>
<dbReference type="InterPro" id="IPR023214">
    <property type="entry name" value="HAD_sf"/>
</dbReference>
<feature type="transmembrane region" description="Helical" evidence="11">
    <location>
        <begin position="790"/>
        <end position="808"/>
    </location>
</feature>
<dbReference type="PANTHER" id="PTHR43294:SF20">
    <property type="entry name" value="P-TYPE ATPASE"/>
    <property type="match status" value="1"/>
</dbReference>
<dbReference type="Pfam" id="PF00689">
    <property type="entry name" value="Cation_ATPase_C"/>
    <property type="match status" value="1"/>
</dbReference>
<dbReference type="PANTHER" id="PTHR43294">
    <property type="entry name" value="SODIUM/POTASSIUM-TRANSPORTING ATPASE SUBUNIT ALPHA"/>
    <property type="match status" value="1"/>
</dbReference>
<dbReference type="SFLD" id="SFLDS00003">
    <property type="entry name" value="Haloacid_Dehalogenase"/>
    <property type="match status" value="1"/>
</dbReference>
<keyword evidence="3" id="KW-0597">Phosphoprotein</keyword>
<dbReference type="AlphaFoldDB" id="A0AAE3SPX6"/>
<dbReference type="SUPFAM" id="SSF81665">
    <property type="entry name" value="Calcium ATPase, transmembrane domain M"/>
    <property type="match status" value="1"/>
</dbReference>
<dbReference type="SFLD" id="SFLDG00002">
    <property type="entry name" value="C1.7:_P-type_atpase_like"/>
    <property type="match status" value="1"/>
</dbReference>
<evidence type="ECO:0000256" key="5">
    <source>
        <dbReference type="ARBA" id="ARBA00022741"/>
    </source>
</evidence>
<dbReference type="Gene3D" id="3.40.1110.10">
    <property type="entry name" value="Calcium-transporting ATPase, cytoplasmic domain N"/>
    <property type="match status" value="1"/>
</dbReference>
<proteinExistence type="inferred from homology"/>
<feature type="transmembrane region" description="Helical" evidence="11">
    <location>
        <begin position="245"/>
        <end position="264"/>
    </location>
</feature>
<feature type="transmembrane region" description="Helical" evidence="11">
    <location>
        <begin position="83"/>
        <end position="104"/>
    </location>
</feature>
<evidence type="ECO:0000256" key="7">
    <source>
        <dbReference type="ARBA" id="ARBA00022842"/>
    </source>
</evidence>
<dbReference type="NCBIfam" id="TIGR01494">
    <property type="entry name" value="ATPase_P-type"/>
    <property type="match status" value="2"/>
</dbReference>
<keyword evidence="5" id="KW-0547">Nucleotide-binding</keyword>
<dbReference type="PROSITE" id="PS00154">
    <property type="entry name" value="ATPASE_E1_E2"/>
    <property type="match status" value="1"/>
</dbReference>
<evidence type="ECO:0000256" key="3">
    <source>
        <dbReference type="ARBA" id="ARBA00022553"/>
    </source>
</evidence>
<dbReference type="InterPro" id="IPR044492">
    <property type="entry name" value="P_typ_ATPase_HD_dom"/>
</dbReference>
<feature type="transmembrane region" description="Helical" evidence="11">
    <location>
        <begin position="681"/>
        <end position="705"/>
    </location>
</feature>
<keyword evidence="10 11" id="KW-0472">Membrane</keyword>
<dbReference type="InterPro" id="IPR018303">
    <property type="entry name" value="ATPase_P-typ_P_site"/>
</dbReference>
<feature type="domain" description="Cation-transporting P-type ATPase N-terminal" evidence="12">
    <location>
        <begin position="4"/>
        <end position="78"/>
    </location>
</feature>
<dbReference type="GO" id="GO:1902600">
    <property type="term" value="P:proton transmembrane transport"/>
    <property type="evidence" value="ECO:0007669"/>
    <property type="project" value="TreeGrafter"/>
</dbReference>
<dbReference type="GO" id="GO:0036376">
    <property type="term" value="P:sodium ion export across plasma membrane"/>
    <property type="evidence" value="ECO:0007669"/>
    <property type="project" value="TreeGrafter"/>
</dbReference>
<dbReference type="SMART" id="SM00831">
    <property type="entry name" value="Cation_ATPase_N"/>
    <property type="match status" value="1"/>
</dbReference>
<dbReference type="GO" id="GO:0005391">
    <property type="term" value="F:P-type sodium:potassium-exchanging transporter activity"/>
    <property type="evidence" value="ECO:0007669"/>
    <property type="project" value="TreeGrafter"/>
</dbReference>
<dbReference type="GO" id="GO:0005886">
    <property type="term" value="C:plasma membrane"/>
    <property type="evidence" value="ECO:0007669"/>
    <property type="project" value="TreeGrafter"/>
</dbReference>
<keyword evidence="8" id="KW-1278">Translocase</keyword>
<feature type="transmembrane region" description="Helical" evidence="11">
    <location>
        <begin position="58"/>
        <end position="77"/>
    </location>
</feature>
<evidence type="ECO:0000256" key="10">
    <source>
        <dbReference type="ARBA" id="ARBA00023136"/>
    </source>
</evidence>
<evidence type="ECO:0000256" key="2">
    <source>
        <dbReference type="ARBA" id="ARBA00005675"/>
    </source>
</evidence>
<dbReference type="SUPFAM" id="SSF81660">
    <property type="entry name" value="Metal cation-transporting ATPase, ATP-binding domain N"/>
    <property type="match status" value="1"/>
</dbReference>
<dbReference type="Gene3D" id="1.20.1110.10">
    <property type="entry name" value="Calcium-transporting ATPase, transmembrane domain"/>
    <property type="match status" value="1"/>
</dbReference>
<evidence type="ECO:0000256" key="1">
    <source>
        <dbReference type="ARBA" id="ARBA00004127"/>
    </source>
</evidence>
<dbReference type="PRINTS" id="PR00119">
    <property type="entry name" value="CATATPASE"/>
</dbReference>
<dbReference type="Gene3D" id="3.40.50.1000">
    <property type="entry name" value="HAD superfamily/HAD-like"/>
    <property type="match status" value="1"/>
</dbReference>
<dbReference type="GO" id="GO:0005524">
    <property type="term" value="F:ATP binding"/>
    <property type="evidence" value="ECO:0007669"/>
    <property type="project" value="UniProtKB-KW"/>
</dbReference>
<dbReference type="GO" id="GO:0016887">
    <property type="term" value="F:ATP hydrolysis activity"/>
    <property type="evidence" value="ECO:0007669"/>
    <property type="project" value="InterPro"/>
</dbReference>
<keyword evidence="6" id="KW-0067">ATP-binding</keyword>
<dbReference type="InterPro" id="IPR023298">
    <property type="entry name" value="ATPase_P-typ_TM_dom_sf"/>
</dbReference>
<dbReference type="Gene3D" id="2.70.150.10">
    <property type="entry name" value="Calcium-transporting ATPase, cytoplasmic transduction domain A"/>
    <property type="match status" value="1"/>
</dbReference>
<comment type="caution">
    <text evidence="13">The sequence shown here is derived from an EMBL/GenBank/DDBJ whole genome shotgun (WGS) entry which is preliminary data.</text>
</comment>
<reference evidence="13" key="1">
    <citation type="submission" date="2022-11" db="EMBL/GenBank/DDBJ databases">
        <title>The characterization of three novel Bacteroidetes species and genomic analysis of their roles in tidal elemental geochemical cycles.</title>
        <authorList>
            <person name="Ma K.-J."/>
        </authorList>
    </citation>
    <scope>NUCLEOTIDE SEQUENCE</scope>
    <source>
        <strain evidence="13">M415</strain>
    </source>
</reference>
<protein>
    <submittedName>
        <fullName evidence="13">Cation-transporting P-type ATPase</fullName>
    </submittedName>
</protein>
<dbReference type="InterPro" id="IPR059000">
    <property type="entry name" value="ATPase_P-type_domA"/>
</dbReference>
<dbReference type="InterPro" id="IPR023299">
    <property type="entry name" value="ATPase_P-typ_cyto_dom_N"/>
</dbReference>
<feature type="transmembrane region" description="Helical" evidence="11">
    <location>
        <begin position="855"/>
        <end position="879"/>
    </location>
</feature>
<dbReference type="SUPFAM" id="SSF56784">
    <property type="entry name" value="HAD-like"/>
    <property type="match status" value="1"/>
</dbReference>
<evidence type="ECO:0000256" key="6">
    <source>
        <dbReference type="ARBA" id="ARBA00022840"/>
    </source>
</evidence>
<dbReference type="SFLD" id="SFLDF00027">
    <property type="entry name" value="p-type_atpase"/>
    <property type="match status" value="1"/>
</dbReference>
<feature type="transmembrane region" description="Helical" evidence="11">
    <location>
        <begin position="270"/>
        <end position="296"/>
    </location>
</feature>
<dbReference type="GO" id="GO:0012505">
    <property type="term" value="C:endomembrane system"/>
    <property type="evidence" value="ECO:0007669"/>
    <property type="project" value="UniProtKB-SubCell"/>
</dbReference>
<dbReference type="FunFam" id="2.70.150.10:FF:000160">
    <property type="entry name" value="Sarcoplasmic/endoplasmic reticulum calcium ATPase 1"/>
    <property type="match status" value="1"/>
</dbReference>
<keyword evidence="4 11" id="KW-0812">Transmembrane</keyword>
<evidence type="ECO:0000256" key="11">
    <source>
        <dbReference type="SAM" id="Phobius"/>
    </source>
</evidence>
<dbReference type="InterPro" id="IPR006068">
    <property type="entry name" value="ATPase_P-typ_cation-transptr_C"/>
</dbReference>
<dbReference type="PRINTS" id="PR00120">
    <property type="entry name" value="HATPASE"/>
</dbReference>
<dbReference type="InterPro" id="IPR050510">
    <property type="entry name" value="Cation_transp_ATPase_P-type"/>
</dbReference>
<evidence type="ECO:0000256" key="8">
    <source>
        <dbReference type="ARBA" id="ARBA00022967"/>
    </source>
</evidence>
<evidence type="ECO:0000259" key="12">
    <source>
        <dbReference type="SMART" id="SM00831"/>
    </source>
</evidence>
<comment type="subcellular location">
    <subcellularLocation>
        <location evidence="1">Endomembrane system</location>
        <topology evidence="1">Multi-pass membrane protein</topology>
    </subcellularLocation>
</comment>
<accession>A0AAE3SPX6</accession>
<keyword evidence="9 11" id="KW-1133">Transmembrane helix</keyword>
<feature type="transmembrane region" description="Helical" evidence="11">
    <location>
        <begin position="711"/>
        <end position="733"/>
    </location>
</feature>
<dbReference type="Pfam" id="PF00690">
    <property type="entry name" value="Cation_ATPase_N"/>
    <property type="match status" value="1"/>
</dbReference>
<feature type="transmembrane region" description="Helical" evidence="11">
    <location>
        <begin position="822"/>
        <end position="849"/>
    </location>
</feature>
<comment type="similarity">
    <text evidence="2">Belongs to the cation transport ATPase (P-type) (TC 3.A.3) family. Type IIA subfamily.</text>
</comment>
<evidence type="ECO:0000256" key="9">
    <source>
        <dbReference type="ARBA" id="ARBA00022989"/>
    </source>
</evidence>
<dbReference type="SUPFAM" id="SSF81653">
    <property type="entry name" value="Calcium ATPase, transduction domain A"/>
    <property type="match status" value="1"/>
</dbReference>
<dbReference type="InterPro" id="IPR008250">
    <property type="entry name" value="ATPase_P-typ_transduc_dom_A_sf"/>
</dbReference>
<dbReference type="GO" id="GO:0006883">
    <property type="term" value="P:intracellular sodium ion homeostasis"/>
    <property type="evidence" value="ECO:0007669"/>
    <property type="project" value="TreeGrafter"/>
</dbReference>
<keyword evidence="7" id="KW-0460">Magnesium</keyword>